<organism evidence="3 4">
    <name type="scientific">Colletotrichum zoysiae</name>
    <dbReference type="NCBI Taxonomy" id="1216348"/>
    <lineage>
        <taxon>Eukaryota</taxon>
        <taxon>Fungi</taxon>
        <taxon>Dikarya</taxon>
        <taxon>Ascomycota</taxon>
        <taxon>Pezizomycotina</taxon>
        <taxon>Sordariomycetes</taxon>
        <taxon>Hypocreomycetidae</taxon>
        <taxon>Glomerellales</taxon>
        <taxon>Glomerellaceae</taxon>
        <taxon>Colletotrichum</taxon>
        <taxon>Colletotrichum graminicola species complex</taxon>
    </lineage>
</organism>
<sequence length="86" mass="10231">MHCLCVCVCVCVYVLSLSLFVDEDCRLPSFSFSPARRWFGAGYEMEPRGWGFTCRNDDTKKDLPHRFRKHPRRRRKAPSLREYNTK</sequence>
<evidence type="ECO:0000256" key="2">
    <source>
        <dbReference type="SAM" id="SignalP"/>
    </source>
</evidence>
<feature type="chain" id="PRO_5041901312" description="Secreted protein" evidence="2">
    <location>
        <begin position="17"/>
        <end position="86"/>
    </location>
</feature>
<evidence type="ECO:0000256" key="1">
    <source>
        <dbReference type="SAM" id="MobiDB-lite"/>
    </source>
</evidence>
<dbReference type="AlphaFoldDB" id="A0AAD9LYG5"/>
<evidence type="ECO:0008006" key="5">
    <source>
        <dbReference type="Google" id="ProtNLM"/>
    </source>
</evidence>
<name>A0AAD9LYG5_9PEZI</name>
<dbReference type="EMBL" id="MU843029">
    <property type="protein sequence ID" value="KAK2022723.1"/>
    <property type="molecule type" value="Genomic_DNA"/>
</dbReference>
<keyword evidence="2" id="KW-0732">Signal</keyword>
<gene>
    <name evidence="3" type="ORF">LX32DRAFT_185016</name>
</gene>
<feature type="signal peptide" evidence="2">
    <location>
        <begin position="1"/>
        <end position="16"/>
    </location>
</feature>
<keyword evidence="4" id="KW-1185">Reference proteome</keyword>
<dbReference type="Proteomes" id="UP001232148">
    <property type="component" value="Unassembled WGS sequence"/>
</dbReference>
<feature type="compositionally biased region" description="Basic residues" evidence="1">
    <location>
        <begin position="66"/>
        <end position="78"/>
    </location>
</feature>
<proteinExistence type="predicted"/>
<evidence type="ECO:0000313" key="3">
    <source>
        <dbReference type="EMBL" id="KAK2022723.1"/>
    </source>
</evidence>
<feature type="region of interest" description="Disordered" evidence="1">
    <location>
        <begin position="58"/>
        <end position="86"/>
    </location>
</feature>
<evidence type="ECO:0000313" key="4">
    <source>
        <dbReference type="Proteomes" id="UP001232148"/>
    </source>
</evidence>
<reference evidence="3" key="1">
    <citation type="submission" date="2021-06" db="EMBL/GenBank/DDBJ databases">
        <title>Comparative genomics, transcriptomics and evolutionary studies reveal genomic signatures of adaptation to plant cell wall in hemibiotrophic fungi.</title>
        <authorList>
            <consortium name="DOE Joint Genome Institute"/>
            <person name="Baroncelli R."/>
            <person name="Diaz J.F."/>
            <person name="Benocci T."/>
            <person name="Peng M."/>
            <person name="Battaglia E."/>
            <person name="Haridas S."/>
            <person name="Andreopoulos W."/>
            <person name="Labutti K."/>
            <person name="Pangilinan J."/>
            <person name="Floch G.L."/>
            <person name="Makela M.R."/>
            <person name="Henrissat B."/>
            <person name="Grigoriev I.V."/>
            <person name="Crouch J.A."/>
            <person name="De Vries R.P."/>
            <person name="Sukno S.A."/>
            <person name="Thon M.R."/>
        </authorList>
    </citation>
    <scope>NUCLEOTIDE SEQUENCE</scope>
    <source>
        <strain evidence="3">MAFF235873</strain>
    </source>
</reference>
<accession>A0AAD9LYG5</accession>
<protein>
    <recommendedName>
        <fullName evidence="5">Secreted protein</fullName>
    </recommendedName>
</protein>
<comment type="caution">
    <text evidence="3">The sequence shown here is derived from an EMBL/GenBank/DDBJ whole genome shotgun (WGS) entry which is preliminary data.</text>
</comment>